<organism evidence="3 4">
    <name type="scientific">Acanthaster planci</name>
    <name type="common">Crown-of-thorns starfish</name>
    <dbReference type="NCBI Taxonomy" id="133434"/>
    <lineage>
        <taxon>Eukaryota</taxon>
        <taxon>Metazoa</taxon>
        <taxon>Echinodermata</taxon>
        <taxon>Eleutherozoa</taxon>
        <taxon>Asterozoa</taxon>
        <taxon>Asteroidea</taxon>
        <taxon>Valvatacea</taxon>
        <taxon>Valvatida</taxon>
        <taxon>Acanthasteridae</taxon>
        <taxon>Acanthaster</taxon>
    </lineage>
</organism>
<dbReference type="GeneID" id="110975189"/>
<keyword evidence="3" id="KW-1185">Reference proteome</keyword>
<dbReference type="RefSeq" id="XP_022083114.1">
    <property type="nucleotide sequence ID" value="XM_022227422.1"/>
</dbReference>
<evidence type="ECO:0000313" key="3">
    <source>
        <dbReference type="Proteomes" id="UP000694845"/>
    </source>
</evidence>
<feature type="region of interest" description="Disordered" evidence="1">
    <location>
        <begin position="155"/>
        <end position="259"/>
    </location>
</feature>
<feature type="compositionally biased region" description="Polar residues" evidence="1">
    <location>
        <begin position="428"/>
        <end position="437"/>
    </location>
</feature>
<protein>
    <submittedName>
        <fullName evidence="4">Uncharacterized protein LOC110975189</fullName>
    </submittedName>
</protein>
<keyword evidence="2" id="KW-1133">Transmembrane helix</keyword>
<evidence type="ECO:0000313" key="4">
    <source>
        <dbReference type="RefSeq" id="XP_022083114.1"/>
    </source>
</evidence>
<proteinExistence type="predicted"/>
<dbReference type="Proteomes" id="UP000694845">
    <property type="component" value="Unplaced"/>
</dbReference>
<feature type="compositionally biased region" description="Polar residues" evidence="1">
    <location>
        <begin position="463"/>
        <end position="475"/>
    </location>
</feature>
<dbReference type="KEGG" id="aplc:110975189"/>
<name>A0A8B7XQK8_ACAPL</name>
<evidence type="ECO:0000256" key="1">
    <source>
        <dbReference type="SAM" id="MobiDB-lite"/>
    </source>
</evidence>
<evidence type="ECO:0000256" key="2">
    <source>
        <dbReference type="SAM" id="Phobius"/>
    </source>
</evidence>
<keyword evidence="2" id="KW-0472">Membrane</keyword>
<feature type="compositionally biased region" description="Basic and acidic residues" evidence="1">
    <location>
        <begin position="451"/>
        <end position="462"/>
    </location>
</feature>
<sequence length="509" mass="54473">MLAATVNKIMENVTQVKLEQDNGNLAILDACTLSPCPVTMKCRPTGLQCSATCTDNPDYCLNGGKCWTNAQNLVMCDCNNEHHVYAYSGDRCDLTRIALTGKQLIVISVGGVWFAMMLGVLAICVIAHRCKRHAKREKGAEANYLMHVLQGRSAESPAGMTSEDLGYTSQGEGETSLPDSDVQAGIDSAGSQEEPAPHLAEGTLGVGEGPDGFAGPYERSTGPRGSCAGPRDSSVCPQDSLIGPHDISAGRQDGYTLKEHSHSGSRTSCSSCTSCSSSPCCASQSLNSHSSCSCSCDSGTEVVKFPGTSNSTKMHREGASASVARPLLITVQADVERIPFAPSDVAHSYDGEIPDPLIDSEMPEDEQIHFVNSHPQASPKDPQETTPLLSHCWDGYTCTPNPAFEFDQSFDTTSIIETRPELIKSASERASFSSGRTHSYDGTIPDPVLDFDERQSNDEKLSNETMPTSDKTPMESAINSERSTCQVLCSLPSTNEGTSDVVMTEEHFV</sequence>
<dbReference type="OrthoDB" id="9935774at2759"/>
<reference evidence="4" key="1">
    <citation type="submission" date="2025-08" db="UniProtKB">
        <authorList>
            <consortium name="RefSeq"/>
        </authorList>
    </citation>
    <scope>IDENTIFICATION</scope>
</reference>
<feature type="region of interest" description="Disordered" evidence="1">
    <location>
        <begin position="426"/>
        <end position="475"/>
    </location>
</feature>
<gene>
    <name evidence="4" type="primary">LOC110975189</name>
</gene>
<feature type="transmembrane region" description="Helical" evidence="2">
    <location>
        <begin position="104"/>
        <end position="128"/>
    </location>
</feature>
<accession>A0A8B7XQK8</accession>
<dbReference type="AlphaFoldDB" id="A0A8B7XQK8"/>
<keyword evidence="2" id="KW-0812">Transmembrane</keyword>